<dbReference type="Pfam" id="PF09039">
    <property type="entry name" value="HTH_Tnp_Mu_2"/>
    <property type="match status" value="1"/>
</dbReference>
<gene>
    <name evidence="3" type="ORF">ACFFF8_17730</name>
</gene>
<dbReference type="PROSITE" id="PS50994">
    <property type="entry name" value="INTEGRASE"/>
    <property type="match status" value="1"/>
</dbReference>
<reference evidence="3 4" key="1">
    <citation type="submission" date="2024-09" db="EMBL/GenBank/DDBJ databases">
        <authorList>
            <person name="Sun Q."/>
            <person name="Mori K."/>
        </authorList>
    </citation>
    <scope>NUCLEOTIDE SEQUENCE [LARGE SCALE GENOMIC DNA]</scope>
    <source>
        <strain evidence="3 4">CICC 11035S</strain>
    </source>
</reference>
<sequence>MASRALDEFQETAREWFTPAELADLALPGLPADKRSINRRAQEERWSMRTNAAGELLVRPRAGRGGGVEFHVSLLPGTARLELSRRGLTDARPAPEKVETDNGGWRWFDVQSAKVKTEAERRLGIINEIELLEGSGLTRSAAVSESGRRHSVGVSTMWNWLDKITGVAKENRLPALAPRRKGGGAVADIDPLLWNLFKSDYLRPSAPTLTSCYNRTAEIAKARGLSMPSEKTFKRRLEKETPKAVIKLRREGEEALRRSIPSQRRTVSDLHALECINIDGHKFDVFVKTPDGRVIRPIMVAIQDVYSRKFLSWRIGGEESAIQARLAFADVFEVFGIPKECVLDNGRAWASKWITGGAKSRFRFKIKEEEPTGLLTALGIGIHWALPYRGQSKPIERGFRDLCETIAKHPAMEGAYTGNNPMAKPENYGSKAIEWNAFVAHVDRGMAAHNAKQGRRTEMARNRSFDEVFAESYASAPIGKATPEQMRMALLAAEQKSVDRRTGEIELYGNRYWSEACGELHGQKVTVRFDPDNLMREVHLYALDGRYLTSAEIIQDTGFLDAASAKTAAKRWADYRKRIRGAAEAEMLLAAEQVAALQADTAKMELPEPAVIRPVRHRGQTAAALKPAPLAVQHHEREARVFNALKLVGGTDD</sequence>
<dbReference type="InterPro" id="IPR009004">
    <property type="entry name" value="Transposase_Mu_C"/>
</dbReference>
<dbReference type="InterPro" id="IPR004189">
    <property type="entry name" value="Phage_Mu_transposase"/>
</dbReference>
<dbReference type="EMBL" id="JBHLTM010000067">
    <property type="protein sequence ID" value="MFC0686429.1"/>
    <property type="molecule type" value="Genomic_DNA"/>
</dbReference>
<evidence type="ECO:0000313" key="4">
    <source>
        <dbReference type="Proteomes" id="UP001589858"/>
    </source>
</evidence>
<dbReference type="RefSeq" id="WP_267223899.1">
    <property type="nucleotide sequence ID" value="NZ_JAPCWC010000028.1"/>
</dbReference>
<organism evidence="3 4">
    <name type="scientific">Novosphingobium clariflavum</name>
    <dbReference type="NCBI Taxonomy" id="2029884"/>
    <lineage>
        <taxon>Bacteria</taxon>
        <taxon>Pseudomonadati</taxon>
        <taxon>Pseudomonadota</taxon>
        <taxon>Alphaproteobacteria</taxon>
        <taxon>Sphingomonadales</taxon>
        <taxon>Sphingomonadaceae</taxon>
        <taxon>Novosphingobium</taxon>
    </lineage>
</organism>
<dbReference type="InterPro" id="IPR001584">
    <property type="entry name" value="Integrase_cat-core"/>
</dbReference>
<dbReference type="InterPro" id="IPR036397">
    <property type="entry name" value="RNaseH_sf"/>
</dbReference>
<feature type="domain" description="Integrase catalytic" evidence="1">
    <location>
        <begin position="257"/>
        <end position="456"/>
    </location>
</feature>
<dbReference type="Pfam" id="PF09299">
    <property type="entry name" value="Mu-transpos_C"/>
    <property type="match status" value="1"/>
</dbReference>
<dbReference type="SUPFAM" id="SSF50610">
    <property type="entry name" value="mu transposase, C-terminal domain"/>
    <property type="match status" value="1"/>
</dbReference>
<dbReference type="InterPro" id="IPR012337">
    <property type="entry name" value="RNaseH-like_sf"/>
</dbReference>
<dbReference type="InterPro" id="IPR036388">
    <property type="entry name" value="WH-like_DNA-bd_sf"/>
</dbReference>
<evidence type="ECO:0000259" key="1">
    <source>
        <dbReference type="PROSITE" id="PS50994"/>
    </source>
</evidence>
<dbReference type="SUPFAM" id="SSF46955">
    <property type="entry name" value="Putative DNA-binding domain"/>
    <property type="match status" value="1"/>
</dbReference>
<dbReference type="Proteomes" id="UP001589858">
    <property type="component" value="Unassembled WGS sequence"/>
</dbReference>
<dbReference type="Gene3D" id="3.30.420.10">
    <property type="entry name" value="Ribonuclease H-like superfamily/Ribonuclease H"/>
    <property type="match status" value="1"/>
</dbReference>
<accession>A0ABV6SB33</accession>
<dbReference type="InterPro" id="IPR015378">
    <property type="entry name" value="Transposase-like_Mu_C"/>
</dbReference>
<protein>
    <submittedName>
        <fullName evidence="3">Transposase domain-containing protein</fullName>
    </submittedName>
</protein>
<evidence type="ECO:0000313" key="3">
    <source>
        <dbReference type="EMBL" id="MFC0686429.1"/>
    </source>
</evidence>
<name>A0ABV6SB33_9SPHN</name>
<evidence type="ECO:0000259" key="2">
    <source>
        <dbReference type="PROSITE" id="PS51702"/>
    </source>
</evidence>
<dbReference type="InterPro" id="IPR009057">
    <property type="entry name" value="Homeodomain-like_sf"/>
</dbReference>
<dbReference type="InterPro" id="IPR009061">
    <property type="entry name" value="DNA-bd_dom_put_sf"/>
</dbReference>
<comment type="caution">
    <text evidence="3">The sequence shown here is derived from an EMBL/GenBank/DDBJ whole genome shotgun (WGS) entry which is preliminary data.</text>
</comment>
<dbReference type="Gene3D" id="1.10.10.60">
    <property type="entry name" value="Homeodomain-like"/>
    <property type="match status" value="2"/>
</dbReference>
<dbReference type="PROSITE" id="PS51702">
    <property type="entry name" value="HTH_MU"/>
    <property type="match status" value="1"/>
</dbReference>
<dbReference type="InterPro" id="IPR015126">
    <property type="entry name" value="Mu_I-gamma"/>
</dbReference>
<dbReference type="Pfam" id="PF02316">
    <property type="entry name" value="HTH_Tnp_Mu_1"/>
    <property type="match status" value="1"/>
</dbReference>
<proteinExistence type="predicted"/>
<dbReference type="InterPro" id="IPR003314">
    <property type="entry name" value="Mu-type_HTH"/>
</dbReference>
<dbReference type="SUPFAM" id="SSF53098">
    <property type="entry name" value="Ribonuclease H-like"/>
    <property type="match status" value="1"/>
</dbReference>
<dbReference type="Gene3D" id="2.30.30.130">
    <property type="entry name" value="Transposase, Mu, C-terminal"/>
    <property type="match status" value="1"/>
</dbReference>
<dbReference type="Gene3D" id="1.10.10.10">
    <property type="entry name" value="Winged helix-like DNA-binding domain superfamily/Winged helix DNA-binding domain"/>
    <property type="match status" value="1"/>
</dbReference>
<dbReference type="Pfam" id="PF02914">
    <property type="entry name" value="DDE_2"/>
    <property type="match status" value="1"/>
</dbReference>
<keyword evidence="4" id="KW-1185">Reference proteome</keyword>
<dbReference type="SUPFAM" id="SSF46689">
    <property type="entry name" value="Homeodomain-like"/>
    <property type="match status" value="2"/>
</dbReference>
<feature type="domain" description="HTH Mu-type" evidence="2">
    <location>
        <begin position="15"/>
        <end position="91"/>
    </location>
</feature>